<keyword evidence="2" id="KW-0812">Transmembrane</keyword>
<evidence type="ECO:0000313" key="3">
    <source>
        <dbReference type="EMBL" id="ACV78559.1"/>
    </source>
</evidence>
<protein>
    <submittedName>
        <fullName evidence="3">Uncharacterized protein</fullName>
    </submittedName>
</protein>
<keyword evidence="2" id="KW-1133">Transmembrane helix</keyword>
<dbReference type="OrthoDB" id="9868996at2"/>
<dbReference type="RefSeq" id="WP_015747451.1">
    <property type="nucleotide sequence ID" value="NC_013235.1"/>
</dbReference>
<dbReference type="InParanoid" id="C8XJ94"/>
<feature type="region of interest" description="Disordered" evidence="1">
    <location>
        <begin position="39"/>
        <end position="86"/>
    </location>
</feature>
<accession>C8XJ94</accession>
<proteinExistence type="predicted"/>
<feature type="region of interest" description="Disordered" evidence="1">
    <location>
        <begin position="133"/>
        <end position="196"/>
    </location>
</feature>
<feature type="compositionally biased region" description="Low complexity" evidence="1">
    <location>
        <begin position="39"/>
        <end position="64"/>
    </location>
</feature>
<dbReference type="HOGENOM" id="CLU_844199_0_0_11"/>
<dbReference type="PROSITE" id="PS51257">
    <property type="entry name" value="PROKAR_LIPOPROTEIN"/>
    <property type="match status" value="1"/>
</dbReference>
<evidence type="ECO:0000256" key="1">
    <source>
        <dbReference type="SAM" id="MobiDB-lite"/>
    </source>
</evidence>
<dbReference type="EMBL" id="CP001737">
    <property type="protein sequence ID" value="ACV78559.1"/>
    <property type="molecule type" value="Genomic_DNA"/>
</dbReference>
<keyword evidence="4" id="KW-1185">Reference proteome</keyword>
<reference evidence="3 4" key="2">
    <citation type="journal article" date="2010" name="Stand. Genomic Sci.">
        <title>Complete genome sequence of Nakamurella multipartita type strain (Y-104).</title>
        <authorList>
            <person name="Tice H."/>
            <person name="Mayilraj S."/>
            <person name="Sims D."/>
            <person name="Lapidus A."/>
            <person name="Nolan M."/>
            <person name="Lucas S."/>
            <person name="Glavina Del Rio T."/>
            <person name="Copeland A."/>
            <person name="Cheng J.F."/>
            <person name="Meincke L."/>
            <person name="Bruce D."/>
            <person name="Goodwin L."/>
            <person name="Pitluck S."/>
            <person name="Ivanova N."/>
            <person name="Mavromatis K."/>
            <person name="Ovchinnikova G."/>
            <person name="Pati A."/>
            <person name="Chen A."/>
            <person name="Palaniappan K."/>
            <person name="Land M."/>
            <person name="Hauser L."/>
            <person name="Chang Y.J."/>
            <person name="Jeffries C.D."/>
            <person name="Detter J.C."/>
            <person name="Brettin T."/>
            <person name="Rohde M."/>
            <person name="Goker M."/>
            <person name="Bristow J."/>
            <person name="Eisen J.A."/>
            <person name="Markowitz V."/>
            <person name="Hugenholtz P."/>
            <person name="Kyrpides N.C."/>
            <person name="Klenk H.P."/>
            <person name="Chen F."/>
        </authorList>
    </citation>
    <scope>NUCLEOTIDE SEQUENCE [LARGE SCALE GENOMIC DNA]</scope>
    <source>
        <strain evidence="4">ATCC 700099 / DSM 44233 / CIP 104796 / JCM 9543 / NBRC 105858 / Y-104</strain>
    </source>
</reference>
<reference evidence="4" key="1">
    <citation type="submission" date="2009-09" db="EMBL/GenBank/DDBJ databases">
        <title>The complete genome of Nakamurella multipartita DSM 44233.</title>
        <authorList>
            <consortium name="US DOE Joint Genome Institute (JGI-PGF)"/>
            <person name="Lucas S."/>
            <person name="Copeland A."/>
            <person name="Lapidus A."/>
            <person name="Glavina del Rio T."/>
            <person name="Dalin E."/>
            <person name="Tice H."/>
            <person name="Bruce D."/>
            <person name="Goodwin L."/>
            <person name="Pitluck S."/>
            <person name="Kyrpides N."/>
            <person name="Mavromatis K."/>
            <person name="Ivanova N."/>
            <person name="Ovchinnikova G."/>
            <person name="Sims D."/>
            <person name="Meincke L."/>
            <person name="Brettin T."/>
            <person name="Detter J.C."/>
            <person name="Han C."/>
            <person name="Larimer F."/>
            <person name="Land M."/>
            <person name="Hauser L."/>
            <person name="Markowitz V."/>
            <person name="Cheng J.-F."/>
            <person name="Hugenholtz P."/>
            <person name="Woyke T."/>
            <person name="Wu D."/>
            <person name="Klenk H.-P."/>
            <person name="Eisen J.A."/>
        </authorList>
    </citation>
    <scope>NUCLEOTIDE SEQUENCE [LARGE SCALE GENOMIC DNA]</scope>
    <source>
        <strain evidence="4">ATCC 700099 / DSM 44233 / CIP 104796 / JCM 9543 / NBRC 105858 / Y-104</strain>
    </source>
</reference>
<dbReference type="STRING" id="479431.Namu_2182"/>
<organism evidence="3 4">
    <name type="scientific">Nakamurella multipartita (strain ATCC 700099 / DSM 44233 / CIP 104796 / JCM 9543 / NBRC 105858 / Y-104)</name>
    <name type="common">Microsphaera multipartita</name>
    <dbReference type="NCBI Taxonomy" id="479431"/>
    <lineage>
        <taxon>Bacteria</taxon>
        <taxon>Bacillati</taxon>
        <taxon>Actinomycetota</taxon>
        <taxon>Actinomycetes</taxon>
        <taxon>Nakamurellales</taxon>
        <taxon>Nakamurellaceae</taxon>
        <taxon>Nakamurella</taxon>
    </lineage>
</organism>
<sequence length="329" mass="32099" precursor="true">MAARPTTSTRWVIGILVAALLACVLVVVGLIQITGGTSSAPASDSAAPSSASPSASPAPSSSPAVARSEDESSAAPASTSASPTTTPVELAGSGLVLPAAWSGTADLTITVLGRCQATGGTSLYTRPAQFALQVSPPAPTTSPTSGSGEATPASGQGAGALGQSPTAGAPSAVVPDSVAADSSAPTSASGVGLSPSGPVSMSLGITSTDVPGLSIYSTSSGRDGSIRRTWQVEAAADPSAPERTLISATLVDDQPLGGALPPNLLVDSETDLQPCETDSGVRLTRPLAKGATVTGWVSATDAVLQVNATTTDGERSVTADLTLTRTPGP</sequence>
<dbReference type="AlphaFoldDB" id="C8XJ94"/>
<dbReference type="Proteomes" id="UP000002218">
    <property type="component" value="Chromosome"/>
</dbReference>
<feature type="compositionally biased region" description="Low complexity" evidence="1">
    <location>
        <begin position="141"/>
        <end position="196"/>
    </location>
</feature>
<gene>
    <name evidence="3" type="ordered locus">Namu_2182</name>
</gene>
<dbReference type="KEGG" id="nml:Namu_2182"/>
<keyword evidence="2" id="KW-0472">Membrane</keyword>
<evidence type="ECO:0000256" key="2">
    <source>
        <dbReference type="SAM" id="Phobius"/>
    </source>
</evidence>
<feature type="compositionally biased region" description="Low complexity" evidence="1">
    <location>
        <begin position="73"/>
        <end position="86"/>
    </location>
</feature>
<feature type="transmembrane region" description="Helical" evidence="2">
    <location>
        <begin position="12"/>
        <end position="33"/>
    </location>
</feature>
<evidence type="ECO:0000313" key="4">
    <source>
        <dbReference type="Proteomes" id="UP000002218"/>
    </source>
</evidence>
<name>C8XJ94_NAKMY</name>